<dbReference type="GO" id="GO:0016226">
    <property type="term" value="P:iron-sulfur cluster assembly"/>
    <property type="evidence" value="ECO:0007669"/>
    <property type="project" value="TreeGrafter"/>
</dbReference>
<evidence type="ECO:0000256" key="3">
    <source>
        <dbReference type="ARBA" id="ARBA00023128"/>
    </source>
</evidence>
<evidence type="ECO:0000259" key="5">
    <source>
        <dbReference type="Pfam" id="PF10170"/>
    </source>
</evidence>
<keyword evidence="2" id="KW-0809">Transit peptide</keyword>
<dbReference type="FunCoup" id="A0A067QV03">
    <property type="interactions" value="655"/>
</dbReference>
<keyword evidence="7" id="KW-1185">Reference proteome</keyword>
<sequence>VVECLKSRGILRVSGKEASSFMQGLITNDMRHLEEGVQSMYTTFLNTKGRVMYDAIIYQSKEENVFLIECDKSAISHLQKHLKLFRVRRKIDIDNVEDELKVWVVFDPNLADTDETNVNKMKNILQGQILSPTIESPIDESIIKELEKHTDNTIVCRDPRLSTLGVRIVAPASEDISLQNDRGESVYQGNNMSYRAFRYKLGIGEGVNDLPPENCFPLEANGDYLHGVSFHKGCYIGQELTARTHHTGVVLKLAFFLLYSITFIPMECDNSKSENPPRDATEGGIFTCVRCGLKEHYFYKGKKPPFTKKISFREDSYVMKDPFSPPNKNQLLLLGSDCSLCNIPVC</sequence>
<feature type="domain" description="Cysteine-rich DPF motif" evidence="5">
    <location>
        <begin position="286"/>
        <end position="346"/>
    </location>
</feature>
<protein>
    <submittedName>
        <fullName evidence="6">Putative transferase C1orf69-like protein, mitochondrial</fullName>
    </submittedName>
</protein>
<dbReference type="Proteomes" id="UP000027135">
    <property type="component" value="Unassembled WGS sequence"/>
</dbReference>
<dbReference type="SUPFAM" id="SSF103025">
    <property type="entry name" value="Folate-binding domain"/>
    <property type="match status" value="1"/>
</dbReference>
<dbReference type="InterPro" id="IPR045179">
    <property type="entry name" value="YgfZ/GcvT"/>
</dbReference>
<dbReference type="STRING" id="136037.A0A067QV03"/>
<dbReference type="InterPro" id="IPR017703">
    <property type="entry name" value="YgfZ/GCV_T_CS"/>
</dbReference>
<evidence type="ECO:0000313" key="6">
    <source>
        <dbReference type="EMBL" id="KDR08158.1"/>
    </source>
</evidence>
<dbReference type="PANTHER" id="PTHR22602:SF0">
    <property type="entry name" value="TRANSFERASE CAF17, MITOCHONDRIAL-RELATED"/>
    <property type="match status" value="1"/>
</dbReference>
<dbReference type="GO" id="GO:0005759">
    <property type="term" value="C:mitochondrial matrix"/>
    <property type="evidence" value="ECO:0007669"/>
    <property type="project" value="TreeGrafter"/>
</dbReference>
<reference evidence="6 7" key="1">
    <citation type="journal article" date="2014" name="Nat. Commun.">
        <title>Molecular traces of alternative social organization in a termite genome.</title>
        <authorList>
            <person name="Terrapon N."/>
            <person name="Li C."/>
            <person name="Robertson H.M."/>
            <person name="Ji L."/>
            <person name="Meng X."/>
            <person name="Booth W."/>
            <person name="Chen Z."/>
            <person name="Childers C.P."/>
            <person name="Glastad K.M."/>
            <person name="Gokhale K."/>
            <person name="Gowin J."/>
            <person name="Gronenberg W."/>
            <person name="Hermansen R.A."/>
            <person name="Hu H."/>
            <person name="Hunt B.G."/>
            <person name="Huylmans A.K."/>
            <person name="Khalil S.M."/>
            <person name="Mitchell R.D."/>
            <person name="Munoz-Torres M.C."/>
            <person name="Mustard J.A."/>
            <person name="Pan H."/>
            <person name="Reese J.T."/>
            <person name="Scharf M.E."/>
            <person name="Sun F."/>
            <person name="Vogel H."/>
            <person name="Xiao J."/>
            <person name="Yang W."/>
            <person name="Yang Z."/>
            <person name="Yang Z."/>
            <person name="Zhou J."/>
            <person name="Zhu J."/>
            <person name="Brent C.S."/>
            <person name="Elsik C.G."/>
            <person name="Goodisman M.A."/>
            <person name="Liberles D.A."/>
            <person name="Roe R.M."/>
            <person name="Vargo E.L."/>
            <person name="Vilcinskas A."/>
            <person name="Wang J."/>
            <person name="Bornberg-Bauer E."/>
            <person name="Korb J."/>
            <person name="Zhang G."/>
            <person name="Liebig J."/>
        </authorList>
    </citation>
    <scope>NUCLEOTIDE SEQUENCE [LARGE SCALE GENOMIC DNA]</scope>
    <source>
        <tissue evidence="6">Whole organism</tissue>
    </source>
</reference>
<comment type="subcellular location">
    <subcellularLocation>
        <location evidence="1">Mitochondrion</location>
    </subcellularLocation>
</comment>
<accession>A0A067QV03</accession>
<dbReference type="eggNOG" id="KOG4543">
    <property type="taxonomic scope" value="Eukaryota"/>
</dbReference>
<keyword evidence="6" id="KW-0808">Transferase</keyword>
<organism evidence="6 7">
    <name type="scientific">Zootermopsis nevadensis</name>
    <name type="common">Dampwood termite</name>
    <dbReference type="NCBI Taxonomy" id="136037"/>
    <lineage>
        <taxon>Eukaryota</taxon>
        <taxon>Metazoa</taxon>
        <taxon>Ecdysozoa</taxon>
        <taxon>Arthropoda</taxon>
        <taxon>Hexapoda</taxon>
        <taxon>Insecta</taxon>
        <taxon>Pterygota</taxon>
        <taxon>Neoptera</taxon>
        <taxon>Polyneoptera</taxon>
        <taxon>Dictyoptera</taxon>
        <taxon>Blattodea</taxon>
        <taxon>Blattoidea</taxon>
        <taxon>Termitoidae</taxon>
        <taxon>Termopsidae</taxon>
        <taxon>Zootermopsis</taxon>
    </lineage>
</organism>
<dbReference type="PANTHER" id="PTHR22602">
    <property type="entry name" value="TRANSFERASE CAF17, MITOCHONDRIAL-RELATED"/>
    <property type="match status" value="1"/>
</dbReference>
<dbReference type="InterPro" id="IPR006222">
    <property type="entry name" value="GCVT_N"/>
</dbReference>
<dbReference type="EMBL" id="KK853360">
    <property type="protein sequence ID" value="KDR08158.1"/>
    <property type="molecule type" value="Genomic_DNA"/>
</dbReference>
<gene>
    <name evidence="6" type="ORF">L798_01897</name>
</gene>
<evidence type="ECO:0000256" key="1">
    <source>
        <dbReference type="ARBA" id="ARBA00004173"/>
    </source>
</evidence>
<dbReference type="GO" id="GO:0016740">
    <property type="term" value="F:transferase activity"/>
    <property type="evidence" value="ECO:0007669"/>
    <property type="project" value="UniProtKB-KW"/>
</dbReference>
<evidence type="ECO:0000256" key="2">
    <source>
        <dbReference type="ARBA" id="ARBA00022946"/>
    </source>
</evidence>
<keyword evidence="3" id="KW-0496">Mitochondrion</keyword>
<evidence type="ECO:0000259" key="4">
    <source>
        <dbReference type="Pfam" id="PF01571"/>
    </source>
</evidence>
<dbReference type="OMA" id="VCISKEC"/>
<feature type="non-terminal residue" evidence="6">
    <location>
        <position position="346"/>
    </location>
</feature>
<dbReference type="Pfam" id="PF01571">
    <property type="entry name" value="GCV_T"/>
    <property type="match status" value="1"/>
</dbReference>
<dbReference type="eggNOG" id="KOG2929">
    <property type="taxonomic scope" value="Eukaryota"/>
</dbReference>
<dbReference type="InterPro" id="IPR018785">
    <property type="entry name" value="CDPF1_dom"/>
</dbReference>
<dbReference type="PRINTS" id="PR01995">
    <property type="entry name" value="UPF0595"/>
</dbReference>
<name>A0A067QV03_ZOONE</name>
<dbReference type="Gene3D" id="3.30.1360.120">
    <property type="entry name" value="Probable tRNA modification gtpase trme, domain 1"/>
    <property type="match status" value="1"/>
</dbReference>
<proteinExistence type="predicted"/>
<dbReference type="Pfam" id="PF10170">
    <property type="entry name" value="C6_DPF"/>
    <property type="match status" value="1"/>
</dbReference>
<dbReference type="AlphaFoldDB" id="A0A067QV03"/>
<feature type="domain" description="GCVT N-terminal" evidence="4">
    <location>
        <begin position="11"/>
        <end position="106"/>
    </location>
</feature>
<dbReference type="InterPro" id="IPR027266">
    <property type="entry name" value="TrmE/GcvT-like"/>
</dbReference>
<feature type="non-terminal residue" evidence="6">
    <location>
        <position position="1"/>
    </location>
</feature>
<dbReference type="InParanoid" id="A0A067QV03"/>
<evidence type="ECO:0000313" key="7">
    <source>
        <dbReference type="Proteomes" id="UP000027135"/>
    </source>
</evidence>
<dbReference type="NCBIfam" id="TIGR03317">
    <property type="entry name" value="ygfZ_signature"/>
    <property type="match status" value="1"/>
</dbReference>